<dbReference type="EMBL" id="JAGSPK010000005">
    <property type="protein sequence ID" value="MBR7793776.1"/>
    <property type="molecule type" value="Genomic_DNA"/>
</dbReference>
<organism evidence="1 2">
    <name type="scientific">Undibacterium rivi</name>
    <dbReference type="NCBI Taxonomy" id="2828729"/>
    <lineage>
        <taxon>Bacteria</taxon>
        <taxon>Pseudomonadati</taxon>
        <taxon>Pseudomonadota</taxon>
        <taxon>Betaproteobacteria</taxon>
        <taxon>Burkholderiales</taxon>
        <taxon>Oxalobacteraceae</taxon>
        <taxon>Undibacterium</taxon>
    </lineage>
</organism>
<dbReference type="RefSeq" id="WP_212679713.1">
    <property type="nucleotide sequence ID" value="NZ_JAGSPK010000005.1"/>
</dbReference>
<evidence type="ECO:0000313" key="2">
    <source>
        <dbReference type="Proteomes" id="UP000682982"/>
    </source>
</evidence>
<protein>
    <submittedName>
        <fullName evidence="1">Uncharacterized protein</fullName>
    </submittedName>
</protein>
<comment type="caution">
    <text evidence="1">The sequence shown here is derived from an EMBL/GenBank/DDBJ whole genome shotgun (WGS) entry which is preliminary data.</text>
</comment>
<keyword evidence="2" id="KW-1185">Reference proteome</keyword>
<gene>
    <name evidence="1" type="ORF">KDM87_14345</name>
</gene>
<dbReference type="Proteomes" id="UP000682982">
    <property type="component" value="Unassembled WGS sequence"/>
</dbReference>
<proteinExistence type="predicted"/>
<name>A0ABS5H4G0_9BURK</name>
<sequence>MTILSGDIALLASQVMDDVSEGGGSPTAVVIHDGTSNGIFADISELDRAGGRVSMRKIFPSVRTDNTDGFFGANIIVAEPPADPRISVSLFSTGDMFDTRTSAKSRIESYLSKAQALAGYLFGDHIGGQQTITVLQDVDTPLPVVGDTFCLTMREGSTNTYEQFVRVTDVTSRIRTFADSEGVYKKAEVLMTISDALTSDYIGFEASRRGPDKTAYLTATKIYSTIVADAARYYGTALLTSAVSVGDSVINASTIFTQLVPSAKIEVPIVDSRMNQRKTTLAQSGSDITETRTTVFSSANQLYIGGKILPGSLRVTQGPVTLKDAGGTLKNGTVSMGTVDYDNGILSLSSDVFGTGATQINYTYTPASSTEKVTMSVGIPVTKAGQRLNYVMSIDAVPAAGSVSVSYRALDHWYVLTDDGTGALRGFDSSVGAGQVNYATGSVAATLGVLPDVGSELIVQWVSNGDTSIAELVPTGAMATEKRFSRVVELATAMKPGTVHLTWAVGGVNKSSVDLDGKLTGDAAGQVDYATGRVEFSPNILPPADTVITLSNTETVAVQGDVAGMTDGGDYWTIALPGAVTPATLMLAVYCMVGDLDVYIGDSAMHGYKTGAILTDDGNGHIRTPSINSTAFVTVGSINYSTGIVTLSKITTGYEILGLSIAPTKIGDIQSTDGTSSVTTYTPLGYKTVSVPIAIVANPENFNNFKTPWWTTSDICVAKYSYSGSTGSAATITFPFNKLFLQSDYVPDGFILNGKRHMVKADATIVKDISPSTGVGTTCGTMGIVGKRYGMVLTTWDANTSPVVSNILGVRTVGTSSLVDAITFRTAIAPLFNGGFTLNGTLQDDTTFSVTPNADGNIINDALGIYGTVRYTTGVATLRFGVKVPDTSATLPGVIDLSYLGIAGLKYVAAKFAKADSFRYNAVGYSYLPLDQNILGLNPVRLPSDGRVPIFRAGSFAVVGHTHTSGPVIVSNGQVYNAGRVRLSRVKVTDKNNVLITTGLTADLEAGTVTFSDVSGYEQPISIENRVEDMALIRSVNIDGTIALTRPLTHDYPVSGTTVSSALVLGDLRARVSITFDQGTWTNVWSDSPIGSDAVATYNNVLAPILVTNKGALTERWAVVFQSSSTFNVIGEHVGIIATGSINADCSPLNPSGGVPYFTLKALGWGLGWEVGNVLRFNTIGASPPVWVVRTILQGAASVASDQFTLLVRGDIDNPN</sequence>
<accession>A0ABS5H4G0</accession>
<evidence type="ECO:0000313" key="1">
    <source>
        <dbReference type="EMBL" id="MBR7793776.1"/>
    </source>
</evidence>
<reference evidence="1 2" key="1">
    <citation type="submission" date="2021-04" db="EMBL/GenBank/DDBJ databases">
        <title>novel species isolated from subtropical streams in China.</title>
        <authorList>
            <person name="Lu H."/>
        </authorList>
    </citation>
    <scope>NUCLEOTIDE SEQUENCE [LARGE SCALE GENOMIC DNA]</scope>
    <source>
        <strain evidence="1 2">FT147W</strain>
    </source>
</reference>